<evidence type="ECO:0000256" key="4">
    <source>
        <dbReference type="ARBA" id="ARBA00022737"/>
    </source>
</evidence>
<keyword evidence="6" id="KW-0862">Zinc</keyword>
<comment type="caution">
    <text evidence="12">The sequence shown here is derived from an EMBL/GenBank/DDBJ whole genome shotgun (WGS) entry which is preliminary data.</text>
</comment>
<keyword evidence="13" id="KW-1185">Reference proteome</keyword>
<organism evidence="12 13">
    <name type="scientific">Leucocoprinus birnbaumii</name>
    <dbReference type="NCBI Taxonomy" id="56174"/>
    <lineage>
        <taxon>Eukaryota</taxon>
        <taxon>Fungi</taxon>
        <taxon>Dikarya</taxon>
        <taxon>Basidiomycota</taxon>
        <taxon>Agaricomycotina</taxon>
        <taxon>Agaricomycetes</taxon>
        <taxon>Agaricomycetidae</taxon>
        <taxon>Agaricales</taxon>
        <taxon>Agaricineae</taxon>
        <taxon>Agaricaceae</taxon>
        <taxon>Leucocoprinus</taxon>
    </lineage>
</organism>
<sequence length="651" mass="71845">MSSPSASTTEKFPHTPSPSPGRDQEDSKLSSTSDSAGFKCQWVDCVQSFIDPETLYNHLCNDHIGRKSTNNLCLTCKWKDCGTTCAKRDHITSHLRVHTPLKPHICEICKKSFKRPQDLKKHEKIHTEEHHLQHKHSKAITVVDPAYVQRVRGDSAPRIPDNKPLIASKPPSGNLSLRPGAPRPKSQSATSEAHYGVLPTPSPELSHSPAHPHQSAHDMFMPNQSVPSWEVLRHDGPSSVSVGSKRSHDYGSGVEDFFTEMKKRRVNPSYDPRMAERLDDIAYSQHGQVGNHNFNPRSVSLDIRTPEELAAVNEFLVTLGRDVSATRQSVHSPNPHSSLSPNYFDAANLSQLGSASVSGSYPNVYPALEASIKYNGNYNPSRRSAQQYQGSYGTNYPHPTPPLDGGSPHSTVSTPVTTTPPQVPLTVPDFDFSRMRSVPHVAQLAPQEYPPKSMRSMVSLKSLPSTARPAPIEPRLPLAESSSKGSDSSSSSKHKLPPVSKPGSLYPLLTSGDKRITLPPLSSIYRSPSPPSPRPRRGYSAPHDRESTPSSVESSPEPRHTVLPSFRSIASPAFPPREHEPEDQLANDVRMMDLEKPNLISREQRKRHAELILDLLVKINADFKRNYGQSRTLPPLNVPAKSPRDVEMTVA</sequence>
<dbReference type="GO" id="GO:0045944">
    <property type="term" value="P:positive regulation of transcription by RNA polymerase II"/>
    <property type="evidence" value="ECO:0007669"/>
    <property type="project" value="TreeGrafter"/>
</dbReference>
<evidence type="ECO:0000256" key="9">
    <source>
        <dbReference type="PROSITE-ProRule" id="PRU00042"/>
    </source>
</evidence>
<keyword evidence="2" id="KW-0678">Repressor</keyword>
<evidence type="ECO:0000313" key="12">
    <source>
        <dbReference type="EMBL" id="KAJ3571392.1"/>
    </source>
</evidence>
<evidence type="ECO:0000256" key="8">
    <source>
        <dbReference type="ARBA" id="ARBA00038089"/>
    </source>
</evidence>
<feature type="domain" description="C2H2-type" evidence="11">
    <location>
        <begin position="104"/>
        <end position="131"/>
    </location>
</feature>
<dbReference type="PROSITE" id="PS00028">
    <property type="entry name" value="ZINC_FINGER_C2H2_1"/>
    <property type="match status" value="3"/>
</dbReference>
<reference evidence="12" key="1">
    <citation type="submission" date="2022-07" db="EMBL/GenBank/DDBJ databases">
        <title>Genome Sequence of Leucocoprinus birnbaumii.</title>
        <authorList>
            <person name="Buettner E."/>
        </authorList>
    </citation>
    <scope>NUCLEOTIDE SEQUENCE</scope>
    <source>
        <strain evidence="12">VT141</strain>
    </source>
</reference>
<dbReference type="GO" id="GO:0005634">
    <property type="term" value="C:nucleus"/>
    <property type="evidence" value="ECO:0007669"/>
    <property type="project" value="UniProtKB-SubCell"/>
</dbReference>
<protein>
    <recommendedName>
        <fullName evidence="11">C2H2-type domain-containing protein</fullName>
    </recommendedName>
</protein>
<feature type="domain" description="C2H2-type" evidence="11">
    <location>
        <begin position="74"/>
        <end position="103"/>
    </location>
</feature>
<keyword evidence="5 9" id="KW-0863">Zinc-finger</keyword>
<evidence type="ECO:0000256" key="5">
    <source>
        <dbReference type="ARBA" id="ARBA00022771"/>
    </source>
</evidence>
<gene>
    <name evidence="12" type="ORF">NP233_g3778</name>
</gene>
<evidence type="ECO:0000313" key="13">
    <source>
        <dbReference type="Proteomes" id="UP001213000"/>
    </source>
</evidence>
<dbReference type="GO" id="GO:0008270">
    <property type="term" value="F:zinc ion binding"/>
    <property type="evidence" value="ECO:0007669"/>
    <property type="project" value="UniProtKB-KW"/>
</dbReference>
<dbReference type="AlphaFoldDB" id="A0AAD5YTK5"/>
<feature type="compositionally biased region" description="Basic and acidic residues" evidence="10">
    <location>
        <begin position="642"/>
        <end position="651"/>
    </location>
</feature>
<dbReference type="Proteomes" id="UP001213000">
    <property type="component" value="Unassembled WGS sequence"/>
</dbReference>
<evidence type="ECO:0000256" key="10">
    <source>
        <dbReference type="SAM" id="MobiDB-lite"/>
    </source>
</evidence>
<evidence type="ECO:0000259" key="11">
    <source>
        <dbReference type="PROSITE" id="PS50157"/>
    </source>
</evidence>
<feature type="region of interest" description="Disordered" evidence="10">
    <location>
        <begin position="1"/>
        <end position="35"/>
    </location>
</feature>
<feature type="region of interest" description="Disordered" evidence="10">
    <location>
        <begin position="443"/>
        <end position="584"/>
    </location>
</feature>
<feature type="compositionally biased region" description="Polar residues" evidence="10">
    <location>
        <begin position="1"/>
        <end position="10"/>
    </location>
</feature>
<dbReference type="Gene3D" id="3.30.160.60">
    <property type="entry name" value="Classic Zinc Finger"/>
    <property type="match status" value="2"/>
</dbReference>
<proteinExistence type="inferred from homology"/>
<feature type="region of interest" description="Disordered" evidence="10">
    <location>
        <begin position="629"/>
        <end position="651"/>
    </location>
</feature>
<feature type="compositionally biased region" description="Low complexity" evidence="10">
    <location>
        <begin position="407"/>
        <end position="428"/>
    </location>
</feature>
<evidence type="ECO:0000256" key="2">
    <source>
        <dbReference type="ARBA" id="ARBA00022491"/>
    </source>
</evidence>
<accession>A0AAD5YTK5</accession>
<dbReference type="SUPFAM" id="SSF57667">
    <property type="entry name" value="beta-beta-alpha zinc fingers"/>
    <property type="match status" value="2"/>
</dbReference>
<dbReference type="InterPro" id="IPR036236">
    <property type="entry name" value="Znf_C2H2_sf"/>
</dbReference>
<dbReference type="EMBL" id="JANIEX010000187">
    <property type="protein sequence ID" value="KAJ3571392.1"/>
    <property type="molecule type" value="Genomic_DNA"/>
</dbReference>
<feature type="domain" description="C2H2-type" evidence="11">
    <location>
        <begin position="38"/>
        <end position="68"/>
    </location>
</feature>
<name>A0AAD5YTK5_9AGAR</name>
<evidence type="ECO:0000256" key="1">
    <source>
        <dbReference type="ARBA" id="ARBA00004123"/>
    </source>
</evidence>
<keyword evidence="7" id="KW-0539">Nucleus</keyword>
<dbReference type="InterPro" id="IPR013087">
    <property type="entry name" value="Znf_C2H2_type"/>
</dbReference>
<dbReference type="InterPro" id="IPR050806">
    <property type="entry name" value="pacC/RIM101"/>
</dbReference>
<comment type="similarity">
    <text evidence="8">Belongs to the pacC/RIM101 family.</text>
</comment>
<keyword evidence="4" id="KW-0677">Repeat</keyword>
<feature type="region of interest" description="Disordered" evidence="10">
    <location>
        <begin position="378"/>
        <end position="428"/>
    </location>
</feature>
<dbReference type="PROSITE" id="PS50157">
    <property type="entry name" value="ZINC_FINGER_C2H2_2"/>
    <property type="match status" value="3"/>
</dbReference>
<dbReference type="FunFam" id="3.30.160.60:FF:002343">
    <property type="entry name" value="Zinc finger protein 33A"/>
    <property type="match status" value="1"/>
</dbReference>
<dbReference type="PANTHER" id="PTHR47257:SF1">
    <property type="entry name" value="PH-RESPONSE TRANSCRIPTION FACTOR PACC_RIM101"/>
    <property type="match status" value="1"/>
</dbReference>
<dbReference type="PANTHER" id="PTHR47257">
    <property type="entry name" value="PH-RESPONSE TRANSCRIPTION FACTOR PACC/RIM101"/>
    <property type="match status" value="1"/>
</dbReference>
<evidence type="ECO:0000256" key="6">
    <source>
        <dbReference type="ARBA" id="ARBA00022833"/>
    </source>
</evidence>
<feature type="compositionally biased region" description="Low complexity" evidence="10">
    <location>
        <begin position="481"/>
        <end position="502"/>
    </location>
</feature>
<feature type="compositionally biased region" description="Polar residues" evidence="10">
    <location>
        <begin position="378"/>
        <end position="394"/>
    </location>
</feature>
<evidence type="ECO:0000256" key="3">
    <source>
        <dbReference type="ARBA" id="ARBA00022723"/>
    </source>
</evidence>
<dbReference type="SMART" id="SM00355">
    <property type="entry name" value="ZnF_C2H2"/>
    <property type="match status" value="3"/>
</dbReference>
<dbReference type="Pfam" id="PF00096">
    <property type="entry name" value="zf-C2H2"/>
    <property type="match status" value="1"/>
</dbReference>
<comment type="subcellular location">
    <subcellularLocation>
        <location evidence="1">Nucleus</location>
    </subcellularLocation>
</comment>
<feature type="region of interest" description="Disordered" evidence="10">
    <location>
        <begin position="153"/>
        <end position="251"/>
    </location>
</feature>
<keyword evidence="3" id="KW-0479">Metal-binding</keyword>
<evidence type="ECO:0000256" key="7">
    <source>
        <dbReference type="ARBA" id="ARBA00023242"/>
    </source>
</evidence>